<dbReference type="InterPro" id="IPR028082">
    <property type="entry name" value="Peripla_BP_I"/>
</dbReference>
<dbReference type="CDD" id="cd06291">
    <property type="entry name" value="PBP1_Qymf-like"/>
    <property type="match status" value="1"/>
</dbReference>
<keyword evidence="3 6" id="KW-0238">DNA-binding</keyword>
<organism evidence="6 7">
    <name type="scientific">Virgibacillus byunsanensis</name>
    <dbReference type="NCBI Taxonomy" id="570945"/>
    <lineage>
        <taxon>Bacteria</taxon>
        <taxon>Bacillati</taxon>
        <taxon>Bacillota</taxon>
        <taxon>Bacilli</taxon>
        <taxon>Bacillales</taxon>
        <taxon>Bacillaceae</taxon>
        <taxon>Virgibacillus</taxon>
    </lineage>
</organism>
<dbReference type="SUPFAM" id="SSF47413">
    <property type="entry name" value="lambda repressor-like DNA-binding domains"/>
    <property type="match status" value="1"/>
</dbReference>
<evidence type="ECO:0000256" key="3">
    <source>
        <dbReference type="ARBA" id="ARBA00023125"/>
    </source>
</evidence>
<evidence type="ECO:0000256" key="4">
    <source>
        <dbReference type="ARBA" id="ARBA00023163"/>
    </source>
</evidence>
<keyword evidence="2" id="KW-0805">Transcription regulation</keyword>
<dbReference type="CDD" id="cd01392">
    <property type="entry name" value="HTH_LacI"/>
    <property type="match status" value="1"/>
</dbReference>
<name>A0ABW3LTQ5_9BACI</name>
<reference evidence="7" key="1">
    <citation type="journal article" date="2019" name="Int. J. Syst. Evol. Microbiol.">
        <title>The Global Catalogue of Microorganisms (GCM) 10K type strain sequencing project: providing services to taxonomists for standard genome sequencing and annotation.</title>
        <authorList>
            <consortium name="The Broad Institute Genomics Platform"/>
            <consortium name="The Broad Institute Genome Sequencing Center for Infectious Disease"/>
            <person name="Wu L."/>
            <person name="Ma J."/>
        </authorList>
    </citation>
    <scope>NUCLEOTIDE SEQUENCE [LARGE SCALE GENOMIC DNA]</scope>
    <source>
        <strain evidence="7">CCUG 56754</strain>
    </source>
</reference>
<keyword evidence="4" id="KW-0804">Transcription</keyword>
<keyword evidence="1" id="KW-0678">Repressor</keyword>
<dbReference type="PRINTS" id="PR00036">
    <property type="entry name" value="HTHLACI"/>
</dbReference>
<comment type="caution">
    <text evidence="6">The sequence shown here is derived from an EMBL/GenBank/DDBJ whole genome shotgun (WGS) entry which is preliminary data.</text>
</comment>
<accession>A0ABW3LTQ5</accession>
<dbReference type="RefSeq" id="WP_390364517.1">
    <property type="nucleotide sequence ID" value="NZ_JBHTKJ010000073.1"/>
</dbReference>
<dbReference type="InterPro" id="IPR010982">
    <property type="entry name" value="Lambda_DNA-bd_dom_sf"/>
</dbReference>
<evidence type="ECO:0000256" key="2">
    <source>
        <dbReference type="ARBA" id="ARBA00023015"/>
    </source>
</evidence>
<dbReference type="InterPro" id="IPR000843">
    <property type="entry name" value="HTH_LacI"/>
</dbReference>
<dbReference type="PANTHER" id="PTHR30146">
    <property type="entry name" value="LACI-RELATED TRANSCRIPTIONAL REPRESSOR"/>
    <property type="match status" value="1"/>
</dbReference>
<gene>
    <name evidence="6" type="ORF">ACFQ3N_18830</name>
</gene>
<sequence>MTTIKDVAKHAEVSVATVSRVLNNNGYVNSATKERVKRSIDQLNYRPNDVARSLFKGRSKMIALFVPDIMNPYFPELARAVEDVTNRHGYTFVLCNTDDEIEKELTYLNALQQKSIDGFIIVSSTITEEHIENVNVPIIALDRILSANLSSVTVNNREGGREATEYLKSLGCLRIAHISGPENASNTTERMRGYLDVVKNEDWFLSSYVVSGGYNFDKAKEVTINLLKNNPEVDGIFVANDLMGVGAMKAAQSLGIRVPEDLSIIAFDGITLGETTSPSLTTMAQPIYDIGARAAEMLIEQVNDRELPRKTEEFSVKLVERQSTKVRS</sequence>
<evidence type="ECO:0000256" key="1">
    <source>
        <dbReference type="ARBA" id="ARBA00022491"/>
    </source>
</evidence>
<dbReference type="Pfam" id="PF00356">
    <property type="entry name" value="LacI"/>
    <property type="match status" value="1"/>
</dbReference>
<dbReference type="PROSITE" id="PS50932">
    <property type="entry name" value="HTH_LACI_2"/>
    <property type="match status" value="1"/>
</dbReference>
<dbReference type="SMART" id="SM00354">
    <property type="entry name" value="HTH_LACI"/>
    <property type="match status" value="1"/>
</dbReference>
<dbReference type="PROSITE" id="PS00356">
    <property type="entry name" value="HTH_LACI_1"/>
    <property type="match status" value="1"/>
</dbReference>
<dbReference type="Gene3D" id="1.10.260.40">
    <property type="entry name" value="lambda repressor-like DNA-binding domains"/>
    <property type="match status" value="1"/>
</dbReference>
<protein>
    <submittedName>
        <fullName evidence="6">LacI family DNA-binding transcriptional regulator</fullName>
    </submittedName>
</protein>
<dbReference type="EMBL" id="JBHTKJ010000073">
    <property type="protein sequence ID" value="MFD1040434.1"/>
    <property type="molecule type" value="Genomic_DNA"/>
</dbReference>
<dbReference type="PANTHER" id="PTHR30146:SF95">
    <property type="entry name" value="RIBOSE OPERON REPRESSOR"/>
    <property type="match status" value="1"/>
</dbReference>
<dbReference type="InterPro" id="IPR046335">
    <property type="entry name" value="LacI/GalR-like_sensor"/>
</dbReference>
<proteinExistence type="predicted"/>
<evidence type="ECO:0000313" key="7">
    <source>
        <dbReference type="Proteomes" id="UP001597040"/>
    </source>
</evidence>
<keyword evidence="7" id="KW-1185">Reference proteome</keyword>
<dbReference type="GO" id="GO:0003677">
    <property type="term" value="F:DNA binding"/>
    <property type="evidence" value="ECO:0007669"/>
    <property type="project" value="UniProtKB-KW"/>
</dbReference>
<feature type="domain" description="HTH lacI-type" evidence="5">
    <location>
        <begin position="2"/>
        <end position="56"/>
    </location>
</feature>
<evidence type="ECO:0000259" key="5">
    <source>
        <dbReference type="PROSITE" id="PS50932"/>
    </source>
</evidence>
<dbReference type="SUPFAM" id="SSF53822">
    <property type="entry name" value="Periplasmic binding protein-like I"/>
    <property type="match status" value="1"/>
</dbReference>
<dbReference type="Proteomes" id="UP001597040">
    <property type="component" value="Unassembled WGS sequence"/>
</dbReference>
<evidence type="ECO:0000313" key="6">
    <source>
        <dbReference type="EMBL" id="MFD1040434.1"/>
    </source>
</evidence>
<dbReference type="Gene3D" id="3.40.50.2300">
    <property type="match status" value="2"/>
</dbReference>
<dbReference type="Pfam" id="PF13377">
    <property type="entry name" value="Peripla_BP_3"/>
    <property type="match status" value="1"/>
</dbReference>